<name>A0A1E3GXY3_9HYPH</name>
<proteinExistence type="predicted"/>
<gene>
    <name evidence="1" type="ORF">A6302_04280</name>
</gene>
<sequence>MTMMSGGASANAARIASATRATPSASSSSFSFGVAMKVSRAAAITAAGSAICCMRSRR</sequence>
<accession>A0A1E3GXY3</accession>
<dbReference type="AlphaFoldDB" id="A0A1E3GXY3"/>
<keyword evidence="2" id="KW-1185">Reference proteome</keyword>
<dbReference type="EMBL" id="MCRJ01000183">
    <property type="protein sequence ID" value="ODN68426.1"/>
    <property type="molecule type" value="Genomic_DNA"/>
</dbReference>
<dbReference type="Proteomes" id="UP000094622">
    <property type="component" value="Unassembled WGS sequence"/>
</dbReference>
<reference evidence="1 2" key="1">
    <citation type="submission" date="2016-07" db="EMBL/GenBank/DDBJ databases">
        <title>Draft Genome Sequence of Methylobrevis pamukkalensis PK2.</title>
        <authorList>
            <person name="Vasilenko O.V."/>
            <person name="Doronina N.V."/>
            <person name="Shmareva M.N."/>
            <person name="Tarlachkov S.V."/>
            <person name="Mustakhimov I."/>
            <person name="Trotsenko Y.A."/>
        </authorList>
    </citation>
    <scope>NUCLEOTIDE SEQUENCE [LARGE SCALE GENOMIC DNA]</scope>
    <source>
        <strain evidence="1 2">PK2</strain>
    </source>
</reference>
<organism evidence="1 2">
    <name type="scientific">Methylobrevis pamukkalensis</name>
    <dbReference type="NCBI Taxonomy" id="1439726"/>
    <lineage>
        <taxon>Bacteria</taxon>
        <taxon>Pseudomonadati</taxon>
        <taxon>Pseudomonadota</taxon>
        <taxon>Alphaproteobacteria</taxon>
        <taxon>Hyphomicrobiales</taxon>
        <taxon>Pleomorphomonadaceae</taxon>
        <taxon>Methylobrevis</taxon>
    </lineage>
</organism>
<protein>
    <submittedName>
        <fullName evidence="1">Uncharacterized protein</fullName>
    </submittedName>
</protein>
<evidence type="ECO:0000313" key="2">
    <source>
        <dbReference type="Proteomes" id="UP000094622"/>
    </source>
</evidence>
<evidence type="ECO:0000313" key="1">
    <source>
        <dbReference type="EMBL" id="ODN68426.1"/>
    </source>
</evidence>
<comment type="caution">
    <text evidence="1">The sequence shown here is derived from an EMBL/GenBank/DDBJ whole genome shotgun (WGS) entry which is preliminary data.</text>
</comment>